<evidence type="ECO:0000256" key="5">
    <source>
        <dbReference type="ARBA" id="ARBA00023239"/>
    </source>
</evidence>
<dbReference type="PANTHER" id="PTHR21240">
    <property type="entry name" value="2-AMINO-3-CARBOXYLMUCONATE-6-SEMIALDEHYDE DECARBOXYLASE"/>
    <property type="match status" value="1"/>
</dbReference>
<dbReference type="GO" id="GO:0019748">
    <property type="term" value="P:secondary metabolic process"/>
    <property type="evidence" value="ECO:0007669"/>
    <property type="project" value="TreeGrafter"/>
</dbReference>
<evidence type="ECO:0000256" key="7">
    <source>
        <dbReference type="ARBA" id="ARBA00038889"/>
    </source>
</evidence>
<comment type="similarity">
    <text evidence="1">Belongs to the metallo-dependent hydrolases superfamily. ACMSD family.</text>
</comment>
<dbReference type="AlphaFoldDB" id="A0A9W4XRI0"/>
<dbReference type="InterPro" id="IPR032465">
    <property type="entry name" value="ACMSD"/>
</dbReference>
<evidence type="ECO:0000256" key="2">
    <source>
        <dbReference type="ARBA" id="ARBA00022723"/>
    </source>
</evidence>
<dbReference type="OrthoDB" id="2832284at2759"/>
<dbReference type="GO" id="GO:0046872">
    <property type="term" value="F:metal ion binding"/>
    <property type="evidence" value="ECO:0007669"/>
    <property type="project" value="UniProtKB-KW"/>
</dbReference>
<dbReference type="PANTHER" id="PTHR21240:SF29">
    <property type="entry name" value="AMIDOHYDROLASE-RELATED DOMAIN-CONTAINING PROTEIN"/>
    <property type="match status" value="1"/>
</dbReference>
<organism evidence="10 11">
    <name type="scientific">Periconia digitata</name>
    <dbReference type="NCBI Taxonomy" id="1303443"/>
    <lineage>
        <taxon>Eukaryota</taxon>
        <taxon>Fungi</taxon>
        <taxon>Dikarya</taxon>
        <taxon>Ascomycota</taxon>
        <taxon>Pezizomycotina</taxon>
        <taxon>Dothideomycetes</taxon>
        <taxon>Pleosporomycetidae</taxon>
        <taxon>Pleosporales</taxon>
        <taxon>Massarineae</taxon>
        <taxon>Periconiaceae</taxon>
        <taxon>Periconia</taxon>
    </lineage>
</organism>
<dbReference type="GO" id="GO:0005829">
    <property type="term" value="C:cytosol"/>
    <property type="evidence" value="ECO:0007669"/>
    <property type="project" value="TreeGrafter"/>
</dbReference>
<dbReference type="GO" id="GO:0016787">
    <property type="term" value="F:hydrolase activity"/>
    <property type="evidence" value="ECO:0007669"/>
    <property type="project" value="InterPro"/>
</dbReference>
<feature type="domain" description="Amidohydrolase-related" evidence="9">
    <location>
        <begin position="6"/>
        <end position="294"/>
    </location>
</feature>
<dbReference type="GO" id="GO:0047596">
    <property type="term" value="F:6-methylsalicylate decarboxylase activity"/>
    <property type="evidence" value="ECO:0007669"/>
    <property type="project" value="UniProtKB-EC"/>
</dbReference>
<keyword evidence="3 8" id="KW-0210">Decarboxylase</keyword>
<keyword evidence="4" id="KW-0862">Zinc</keyword>
<reference evidence="10" key="1">
    <citation type="submission" date="2023-01" db="EMBL/GenBank/DDBJ databases">
        <authorList>
            <person name="Van Ghelder C."/>
            <person name="Rancurel C."/>
        </authorList>
    </citation>
    <scope>NUCLEOTIDE SEQUENCE</scope>
    <source>
        <strain evidence="10">CNCM I-4278</strain>
    </source>
</reference>
<gene>
    <name evidence="10" type="ORF">PDIGIT_LOCUS11137</name>
</gene>
<evidence type="ECO:0000313" key="11">
    <source>
        <dbReference type="Proteomes" id="UP001152607"/>
    </source>
</evidence>
<name>A0A9W4XRI0_9PLEO</name>
<dbReference type="InterPro" id="IPR006680">
    <property type="entry name" value="Amidohydro-rel"/>
</dbReference>
<evidence type="ECO:0000256" key="6">
    <source>
        <dbReference type="ARBA" id="ARBA00036832"/>
    </source>
</evidence>
<dbReference type="EMBL" id="CAOQHR010000008">
    <property type="protein sequence ID" value="CAI6338015.1"/>
    <property type="molecule type" value="Genomic_DNA"/>
</dbReference>
<protein>
    <recommendedName>
        <fullName evidence="7">6-methylsalicylate decarboxylase</fullName>
        <ecNumber evidence="7">4.1.1.52</ecNumber>
    </recommendedName>
</protein>
<evidence type="ECO:0000256" key="1">
    <source>
        <dbReference type="ARBA" id="ARBA00005871"/>
    </source>
</evidence>
<dbReference type="EC" id="4.1.1.52" evidence="7"/>
<dbReference type="InterPro" id="IPR032466">
    <property type="entry name" value="Metal_Hydrolase"/>
</dbReference>
<accession>A0A9W4XRI0</accession>
<dbReference type="Pfam" id="PF04909">
    <property type="entry name" value="Amidohydro_2"/>
    <property type="match status" value="1"/>
</dbReference>
<evidence type="ECO:0000256" key="4">
    <source>
        <dbReference type="ARBA" id="ARBA00022833"/>
    </source>
</evidence>
<proteinExistence type="inferred from homology"/>
<sequence>MDHIKIDYHHHIIPPVVTKLLEQNAALTQGLRLPQWNVDLSLDFMARNNISTAILSLPIPPWVLTENPSETQSLARSVNTIMGNLKKEHAGKFGFFGCLPKLDDSQACIEEIRYAMTCLGANGIMLFSSYGGKYLGHPDFEPVWHELALHSAIVFIHPTMEGAEQAIREPTVIPRPLCDWPHETTRTAVHLITTGTMRTHGAKCRIILSHGGGTLPYIAGRAADLGVQMGILERPPGVFLEACRQFYFDVALAGYKGPLQLLLDFAAPGHVLYGSDFPFAQAPAVAQQAADIADVVETRGESATFGDLDL</sequence>
<comment type="caution">
    <text evidence="10">The sequence shown here is derived from an EMBL/GenBank/DDBJ whole genome shotgun (WGS) entry which is preliminary data.</text>
</comment>
<dbReference type="SUPFAM" id="SSF51556">
    <property type="entry name" value="Metallo-dependent hydrolases"/>
    <property type="match status" value="1"/>
</dbReference>
<keyword evidence="5 8" id="KW-0456">Lyase</keyword>
<dbReference type="Gene3D" id="3.20.20.140">
    <property type="entry name" value="Metal-dependent hydrolases"/>
    <property type="match status" value="1"/>
</dbReference>
<evidence type="ECO:0000256" key="3">
    <source>
        <dbReference type="ARBA" id="ARBA00022793"/>
    </source>
</evidence>
<comment type="catalytic activity">
    <reaction evidence="6">
        <text>6-methylsalicylate + H(+) = 3-methylphenol + CO2</text>
        <dbReference type="Rhea" id="RHEA:23112"/>
        <dbReference type="ChEBI" id="CHEBI:15378"/>
        <dbReference type="ChEBI" id="CHEBI:16526"/>
        <dbReference type="ChEBI" id="CHEBI:17231"/>
        <dbReference type="ChEBI" id="CHEBI:36658"/>
        <dbReference type="EC" id="4.1.1.52"/>
    </reaction>
    <physiologicalReaction direction="left-to-right" evidence="6">
        <dbReference type="Rhea" id="RHEA:23113"/>
    </physiologicalReaction>
</comment>
<evidence type="ECO:0000259" key="9">
    <source>
        <dbReference type="Pfam" id="PF04909"/>
    </source>
</evidence>
<dbReference type="Proteomes" id="UP001152607">
    <property type="component" value="Unassembled WGS sequence"/>
</dbReference>
<keyword evidence="2" id="KW-0479">Metal-binding</keyword>
<keyword evidence="11" id="KW-1185">Reference proteome</keyword>
<evidence type="ECO:0000313" key="10">
    <source>
        <dbReference type="EMBL" id="CAI6338015.1"/>
    </source>
</evidence>
<evidence type="ECO:0000256" key="8">
    <source>
        <dbReference type="RuleBase" id="RU366045"/>
    </source>
</evidence>